<comment type="subcellular location">
    <subcellularLocation>
        <location evidence="2">Cell membrane</location>
        <topology evidence="2">Multi-pass membrane protein</topology>
    </subcellularLocation>
</comment>
<accession>A0A443HRJ3</accession>
<feature type="transmembrane region" description="Helical" evidence="10">
    <location>
        <begin position="353"/>
        <end position="373"/>
    </location>
</feature>
<evidence type="ECO:0000256" key="4">
    <source>
        <dbReference type="ARBA" id="ARBA00022692"/>
    </source>
</evidence>
<dbReference type="STRING" id="264951.A0A443HRJ3"/>
<dbReference type="InterPro" id="IPR003691">
    <property type="entry name" value="FluC"/>
</dbReference>
<evidence type="ECO:0000256" key="9">
    <source>
        <dbReference type="SAM" id="MobiDB-lite"/>
    </source>
</evidence>
<dbReference type="GeneID" id="39601443"/>
<evidence type="ECO:0000256" key="7">
    <source>
        <dbReference type="ARBA" id="ARBA00035120"/>
    </source>
</evidence>
<gene>
    <name evidence="11" type="ORF">C8Q69DRAFT_492251</name>
</gene>
<comment type="similarity">
    <text evidence="7">Belongs to the fluoride channel Fluc/FEX (TC 1.A.43) family.</text>
</comment>
<keyword evidence="3" id="KW-1003">Cell membrane</keyword>
<dbReference type="GO" id="GO:1903425">
    <property type="term" value="F:fluoride transmembrane transporter activity"/>
    <property type="evidence" value="ECO:0007669"/>
    <property type="project" value="TreeGrafter"/>
</dbReference>
<keyword evidence="5 10" id="KW-1133">Transmembrane helix</keyword>
<keyword evidence="6 10" id="KW-0472">Membrane</keyword>
<feature type="region of interest" description="Disordered" evidence="9">
    <location>
        <begin position="1"/>
        <end position="116"/>
    </location>
</feature>
<keyword evidence="12" id="KW-1185">Reference proteome</keyword>
<comment type="caution">
    <text evidence="11">The sequence shown here is derived from an EMBL/GenBank/DDBJ whole genome shotgun (WGS) entry which is preliminary data.</text>
</comment>
<feature type="transmembrane region" description="Helical" evidence="10">
    <location>
        <begin position="125"/>
        <end position="145"/>
    </location>
</feature>
<evidence type="ECO:0000256" key="5">
    <source>
        <dbReference type="ARBA" id="ARBA00022989"/>
    </source>
</evidence>
<evidence type="ECO:0000256" key="6">
    <source>
        <dbReference type="ARBA" id="ARBA00023136"/>
    </source>
</evidence>
<feature type="transmembrane region" description="Helical" evidence="10">
    <location>
        <begin position="385"/>
        <end position="406"/>
    </location>
</feature>
<evidence type="ECO:0000256" key="2">
    <source>
        <dbReference type="ARBA" id="ARBA00004651"/>
    </source>
</evidence>
<dbReference type="GO" id="GO:0005886">
    <property type="term" value="C:plasma membrane"/>
    <property type="evidence" value="ECO:0007669"/>
    <property type="project" value="UniProtKB-SubCell"/>
</dbReference>
<comment type="catalytic activity">
    <reaction evidence="8">
        <text>fluoride(in) = fluoride(out)</text>
        <dbReference type="Rhea" id="RHEA:76159"/>
        <dbReference type="ChEBI" id="CHEBI:17051"/>
    </reaction>
    <physiologicalReaction direction="left-to-right" evidence="8">
        <dbReference type="Rhea" id="RHEA:76160"/>
    </physiologicalReaction>
</comment>
<evidence type="ECO:0000256" key="8">
    <source>
        <dbReference type="ARBA" id="ARBA00035585"/>
    </source>
</evidence>
<evidence type="ECO:0000256" key="10">
    <source>
        <dbReference type="SAM" id="Phobius"/>
    </source>
</evidence>
<comment type="function">
    <text evidence="1">Fluoride channel required for the rapid expulsion of cytoplasmic fluoride.</text>
</comment>
<dbReference type="Proteomes" id="UP000283841">
    <property type="component" value="Unassembled WGS sequence"/>
</dbReference>
<dbReference type="AlphaFoldDB" id="A0A443HRJ3"/>
<proteinExistence type="inferred from homology"/>
<organism evidence="11 12">
    <name type="scientific">Byssochlamys spectabilis</name>
    <name type="common">Paecilomyces variotii</name>
    <dbReference type="NCBI Taxonomy" id="264951"/>
    <lineage>
        <taxon>Eukaryota</taxon>
        <taxon>Fungi</taxon>
        <taxon>Dikarya</taxon>
        <taxon>Ascomycota</taxon>
        <taxon>Pezizomycotina</taxon>
        <taxon>Eurotiomycetes</taxon>
        <taxon>Eurotiomycetidae</taxon>
        <taxon>Eurotiales</taxon>
        <taxon>Thermoascaceae</taxon>
        <taxon>Paecilomyces</taxon>
    </lineage>
</organism>
<feature type="transmembrane region" description="Helical" evidence="10">
    <location>
        <begin position="319"/>
        <end position="341"/>
    </location>
</feature>
<feature type="transmembrane region" description="Helical" evidence="10">
    <location>
        <begin position="211"/>
        <end position="232"/>
    </location>
</feature>
<evidence type="ECO:0000256" key="1">
    <source>
        <dbReference type="ARBA" id="ARBA00002598"/>
    </source>
</evidence>
<feature type="transmembrane region" description="Helical" evidence="10">
    <location>
        <begin position="151"/>
        <end position="174"/>
    </location>
</feature>
<feature type="compositionally biased region" description="Basic and acidic residues" evidence="9">
    <location>
        <begin position="60"/>
        <end position="80"/>
    </location>
</feature>
<dbReference type="RefSeq" id="XP_028484101.1">
    <property type="nucleotide sequence ID" value="XM_028632166.1"/>
</dbReference>
<feature type="transmembrane region" description="Helical" evidence="10">
    <location>
        <begin position="455"/>
        <end position="472"/>
    </location>
</feature>
<protein>
    <submittedName>
        <fullName evidence="11">CrcB-like protein-domain-containing protein</fullName>
    </submittedName>
</protein>
<sequence length="490" mass="53407">MVTETRMKASLDFTILRPTYRSPSPSEQYSFPEAESNLDEVAAPSPTYDPSEDYIRRHKYLEDVRSDNSRRRRTSGDHPRPGKRHSHGAGVEASASEPLDVEAPSSGVREKTGEGRPSSRLWTELYTISYLIFFSFVGTILRLAIEALTFYPGAPVITSVLWANVGGSFVMGFLSEDRRLFSIGGPKDSPAVSEAEDEDFVKAHHAHKKTIPLYIGLATGFCGTLTSFSTFIRDAFVAISNDIPAPHGPYSRVSIYQLPPPDLKAPNGGYSFMAVVAVLITEIGLSMAGLMVGAHFALLTAQCLPPVSTKFMRQFLDPLIMLIAPLTWILVICLVVLLPHYHSDNSLWNAEIWRGPALFSLVFAPAGCLVRFYVSLKLNSRIPSFPLGTFVVNVGGTMILGMAYSLQHARIGSTLGGGGFTGCQVLQGIMDGFCGCVTTVSTWVLELSNSRRRHAYVYGGATVAVALAMLVVEIGSLRWTRGFTTAACFV</sequence>
<evidence type="ECO:0000313" key="11">
    <source>
        <dbReference type="EMBL" id="RWQ94456.1"/>
    </source>
</evidence>
<dbReference type="PANTHER" id="PTHR28259:SF1">
    <property type="entry name" value="FLUORIDE EXPORT PROTEIN 1-RELATED"/>
    <property type="match status" value="1"/>
</dbReference>
<name>A0A443HRJ3_BYSSP</name>
<feature type="transmembrane region" description="Helical" evidence="10">
    <location>
        <begin position="270"/>
        <end position="298"/>
    </location>
</feature>
<evidence type="ECO:0000313" key="12">
    <source>
        <dbReference type="Proteomes" id="UP000283841"/>
    </source>
</evidence>
<evidence type="ECO:0000256" key="3">
    <source>
        <dbReference type="ARBA" id="ARBA00022475"/>
    </source>
</evidence>
<dbReference type="Pfam" id="PF02537">
    <property type="entry name" value="CRCB"/>
    <property type="match status" value="2"/>
</dbReference>
<dbReference type="EMBL" id="RCNU01000007">
    <property type="protein sequence ID" value="RWQ94456.1"/>
    <property type="molecule type" value="Genomic_DNA"/>
</dbReference>
<keyword evidence="4 10" id="KW-0812">Transmembrane</keyword>
<dbReference type="PANTHER" id="PTHR28259">
    <property type="entry name" value="FLUORIDE EXPORT PROTEIN 1-RELATED"/>
    <property type="match status" value="1"/>
</dbReference>
<reference evidence="11 12" key="1">
    <citation type="journal article" date="2018" name="Front. Microbiol.">
        <title>Genomic and genetic insights into a cosmopolitan fungus, Paecilomyces variotii (Eurotiales).</title>
        <authorList>
            <person name="Urquhart A.S."/>
            <person name="Mondo S.J."/>
            <person name="Makela M.R."/>
            <person name="Hane J.K."/>
            <person name="Wiebenga A."/>
            <person name="He G."/>
            <person name="Mihaltcheva S."/>
            <person name="Pangilinan J."/>
            <person name="Lipzen A."/>
            <person name="Barry K."/>
            <person name="de Vries R.P."/>
            <person name="Grigoriev I.V."/>
            <person name="Idnurm A."/>
        </authorList>
    </citation>
    <scope>NUCLEOTIDE SEQUENCE [LARGE SCALE GENOMIC DNA]</scope>
    <source>
        <strain evidence="11 12">CBS 101075</strain>
    </source>
</reference>
<dbReference type="VEuPathDB" id="FungiDB:C8Q69DRAFT_492251"/>